<dbReference type="RefSeq" id="WP_135085935.1">
    <property type="nucleotide sequence ID" value="NZ_SPDV01000014.1"/>
</dbReference>
<dbReference type="Gene3D" id="3.30.420.310">
    <property type="entry name" value="2-keto-3-deoxy-galactonokinase, C-terminal domain"/>
    <property type="match status" value="1"/>
</dbReference>
<dbReference type="InterPro" id="IPR042258">
    <property type="entry name" value="DGOK_N"/>
</dbReference>
<dbReference type="GO" id="GO:0034194">
    <property type="term" value="P:D-galactonate catabolic process"/>
    <property type="evidence" value="ECO:0007669"/>
    <property type="project" value="InterPro"/>
</dbReference>
<dbReference type="CDD" id="cd24012">
    <property type="entry name" value="ASKHA_NBD_KDGal-kinase"/>
    <property type="match status" value="1"/>
</dbReference>
<dbReference type="InterPro" id="IPR007729">
    <property type="entry name" value="DGOK"/>
</dbReference>
<dbReference type="GO" id="GO:0008671">
    <property type="term" value="F:2-dehydro-3-deoxygalactonokinase activity"/>
    <property type="evidence" value="ECO:0007669"/>
    <property type="project" value="InterPro"/>
</dbReference>
<dbReference type="Proteomes" id="UP000298213">
    <property type="component" value="Unassembled WGS sequence"/>
</dbReference>
<comment type="caution">
    <text evidence="1">The sequence shown here is derived from an EMBL/GenBank/DDBJ whole genome shotgun (WGS) entry which is preliminary data.</text>
</comment>
<dbReference type="AlphaFoldDB" id="A0A4Y8ZTU6"/>
<dbReference type="EMBL" id="SPDV01000014">
    <property type="protein sequence ID" value="TFI58565.1"/>
    <property type="molecule type" value="Genomic_DNA"/>
</dbReference>
<accession>A0A4Y8ZTU6</accession>
<evidence type="ECO:0000313" key="1">
    <source>
        <dbReference type="EMBL" id="TFI58565.1"/>
    </source>
</evidence>
<keyword evidence="2" id="KW-1185">Reference proteome</keyword>
<dbReference type="InterPro" id="IPR042257">
    <property type="entry name" value="DGOK_C"/>
</dbReference>
<sequence length="295" mass="31034">MRWAQGFIAVDWGTTNRRAYRVGRDGTVDDEMEDGKGVLSVPSGGFDAAVGEIRARLGDLPLLMAGMVGSNRGWVEAPYVPCPAGLPELAARLQWVEAERTAIVPGVCFAEGDAADVMRGEEVQILGAYGEGLVPADGIVCHPGTHNKWIRLEDGRITAFRTVMTGELFNLLKAHSILADLLALPAGVNDAFEAGVRRALDGGELTAELFSVRARVLLGKTKREDAASFTSGLLIGADLRAGLAFAGETGLVAMGRPELTALFAAAAAVAGRPTREVDGETAFLAGAIHLAELLQ</sequence>
<reference evidence="1 2" key="1">
    <citation type="submission" date="2019-03" db="EMBL/GenBank/DDBJ databases">
        <title>Genome sequence of Sphingomonas sp. 17J27-24.</title>
        <authorList>
            <person name="Kim M."/>
            <person name="Maeng S."/>
            <person name="Sathiyaraj S."/>
        </authorList>
    </citation>
    <scope>NUCLEOTIDE SEQUENCE [LARGE SCALE GENOMIC DNA]</scope>
    <source>
        <strain evidence="1 2">17J27-24</strain>
    </source>
</reference>
<dbReference type="Pfam" id="PF05035">
    <property type="entry name" value="DGOK"/>
    <property type="match status" value="1"/>
</dbReference>
<name>A0A4Y8ZTU6_9SPHN</name>
<evidence type="ECO:0000313" key="2">
    <source>
        <dbReference type="Proteomes" id="UP000298213"/>
    </source>
</evidence>
<dbReference type="OrthoDB" id="256574at2"/>
<keyword evidence="1" id="KW-0808">Transferase</keyword>
<gene>
    <name evidence="1" type="ORF">E2493_09070</name>
</gene>
<protein>
    <submittedName>
        <fullName evidence="1">2-dehydro-3-deoxygalactonokinase</fullName>
    </submittedName>
</protein>
<keyword evidence="1" id="KW-0418">Kinase</keyword>
<dbReference type="Gene3D" id="3.30.420.300">
    <property type="entry name" value="2-keto-3-deoxy-galactonokinase, substrate binding domain"/>
    <property type="match status" value="1"/>
</dbReference>
<organism evidence="1 2">
    <name type="scientific">Sphingomonas parva</name>
    <dbReference type="NCBI Taxonomy" id="2555898"/>
    <lineage>
        <taxon>Bacteria</taxon>
        <taxon>Pseudomonadati</taxon>
        <taxon>Pseudomonadota</taxon>
        <taxon>Alphaproteobacteria</taxon>
        <taxon>Sphingomonadales</taxon>
        <taxon>Sphingomonadaceae</taxon>
        <taxon>Sphingomonas</taxon>
    </lineage>
</organism>
<proteinExistence type="predicted"/>